<dbReference type="GO" id="GO:0017061">
    <property type="term" value="F:S-methyl-5-thioadenosine phosphorylase activity"/>
    <property type="evidence" value="ECO:0007669"/>
    <property type="project" value="UniProtKB-EC"/>
</dbReference>
<sequence length="267" mass="29417">MSRLNIVENEKYFKYEVESPAAEDAPNMLFTTRRGGVSDGRYSSLNMGYSTADAKENIYKNRALVLDEFKLNIDRMVSSDQVHGTILRSVSSAKEDAGQCDGIFTCARQVVLSMYFADCTPLYFYDAAKSAIGLSHAGWRGTAGDIASMSIKFMESEYGSRAEDITAVIGPSIGPCCFEVGAEVTAEFEDKLRNINVKEYITAAEGGGGKHHIDLKSVNRELLLKSGLKKENIHTHLICTSCAGDVFYSYRRDRCDTGRMAALAFLN</sequence>
<evidence type="ECO:0000313" key="11">
    <source>
        <dbReference type="EMBL" id="OGM05868.1"/>
    </source>
</evidence>
<evidence type="ECO:0000256" key="6">
    <source>
        <dbReference type="ARBA" id="ARBA00022833"/>
    </source>
</evidence>
<evidence type="ECO:0000256" key="1">
    <source>
        <dbReference type="ARBA" id="ARBA00000553"/>
    </source>
</evidence>
<dbReference type="AlphaFoldDB" id="A0A1F7WUL4"/>
<protein>
    <recommendedName>
        <fullName evidence="10">Purine nucleoside phosphorylase</fullName>
    </recommendedName>
</protein>
<comment type="caution">
    <text evidence="11">The sequence shown here is derived from an EMBL/GenBank/DDBJ whole genome shotgun (WGS) entry which is preliminary data.</text>
</comment>
<dbReference type="Pfam" id="PF02578">
    <property type="entry name" value="Cu-oxidase_4"/>
    <property type="match status" value="1"/>
</dbReference>
<keyword evidence="3" id="KW-0808">Transferase</keyword>
<accession>A0A1F7WUL4</accession>
<comment type="catalytic activity">
    <reaction evidence="1">
        <text>inosine + phosphate = alpha-D-ribose 1-phosphate + hypoxanthine</text>
        <dbReference type="Rhea" id="RHEA:27646"/>
        <dbReference type="ChEBI" id="CHEBI:17368"/>
        <dbReference type="ChEBI" id="CHEBI:17596"/>
        <dbReference type="ChEBI" id="CHEBI:43474"/>
        <dbReference type="ChEBI" id="CHEBI:57720"/>
        <dbReference type="EC" id="2.4.2.1"/>
    </reaction>
    <physiologicalReaction direction="left-to-right" evidence="1">
        <dbReference type="Rhea" id="RHEA:27647"/>
    </physiologicalReaction>
</comment>
<dbReference type="NCBIfam" id="TIGR00726">
    <property type="entry name" value="peptidoglycan editing factor PgeF"/>
    <property type="match status" value="1"/>
</dbReference>
<dbReference type="PANTHER" id="PTHR30616:SF2">
    <property type="entry name" value="PURINE NUCLEOSIDE PHOSPHORYLASE LACC1"/>
    <property type="match status" value="1"/>
</dbReference>
<comment type="catalytic activity">
    <reaction evidence="8">
        <text>adenosine + phosphate = alpha-D-ribose 1-phosphate + adenine</text>
        <dbReference type="Rhea" id="RHEA:27642"/>
        <dbReference type="ChEBI" id="CHEBI:16335"/>
        <dbReference type="ChEBI" id="CHEBI:16708"/>
        <dbReference type="ChEBI" id="CHEBI:43474"/>
        <dbReference type="ChEBI" id="CHEBI:57720"/>
        <dbReference type="EC" id="2.4.2.1"/>
    </reaction>
    <physiologicalReaction direction="left-to-right" evidence="8">
        <dbReference type="Rhea" id="RHEA:27643"/>
    </physiologicalReaction>
</comment>
<dbReference type="PANTHER" id="PTHR30616">
    <property type="entry name" value="UNCHARACTERIZED PROTEIN YFIH"/>
    <property type="match status" value="1"/>
</dbReference>
<dbReference type="InterPro" id="IPR003730">
    <property type="entry name" value="Cu_polyphenol_OxRdtase"/>
</dbReference>
<dbReference type="Proteomes" id="UP000178735">
    <property type="component" value="Unassembled WGS sequence"/>
</dbReference>
<dbReference type="SUPFAM" id="SSF64438">
    <property type="entry name" value="CNF1/YfiH-like putative cysteine hydrolases"/>
    <property type="match status" value="1"/>
</dbReference>
<dbReference type="Gene3D" id="3.60.140.10">
    <property type="entry name" value="CNF1/YfiH-like putative cysteine hydrolases"/>
    <property type="match status" value="1"/>
</dbReference>
<evidence type="ECO:0000256" key="8">
    <source>
        <dbReference type="ARBA" id="ARBA00048968"/>
    </source>
</evidence>
<dbReference type="InterPro" id="IPR011324">
    <property type="entry name" value="Cytotoxic_necrot_fac-like_cat"/>
</dbReference>
<dbReference type="GO" id="GO:0005507">
    <property type="term" value="F:copper ion binding"/>
    <property type="evidence" value="ECO:0007669"/>
    <property type="project" value="TreeGrafter"/>
</dbReference>
<evidence type="ECO:0000256" key="2">
    <source>
        <dbReference type="ARBA" id="ARBA00007353"/>
    </source>
</evidence>
<dbReference type="EMBL" id="MGFH01000093">
    <property type="protein sequence ID" value="OGM05868.1"/>
    <property type="molecule type" value="Genomic_DNA"/>
</dbReference>
<dbReference type="GO" id="GO:0016787">
    <property type="term" value="F:hydrolase activity"/>
    <property type="evidence" value="ECO:0007669"/>
    <property type="project" value="UniProtKB-KW"/>
</dbReference>
<proteinExistence type="inferred from homology"/>
<keyword evidence="4" id="KW-0479">Metal-binding</keyword>
<reference evidence="11 12" key="1">
    <citation type="journal article" date="2016" name="Nat. Commun.">
        <title>Thousands of microbial genomes shed light on interconnected biogeochemical processes in an aquifer system.</title>
        <authorList>
            <person name="Anantharaman K."/>
            <person name="Brown C.T."/>
            <person name="Hug L.A."/>
            <person name="Sharon I."/>
            <person name="Castelle C.J."/>
            <person name="Probst A.J."/>
            <person name="Thomas B.C."/>
            <person name="Singh A."/>
            <person name="Wilkins M.J."/>
            <person name="Karaoz U."/>
            <person name="Brodie E.L."/>
            <person name="Williams K.H."/>
            <person name="Hubbard S.S."/>
            <person name="Banfield J.F."/>
        </authorList>
    </citation>
    <scope>NUCLEOTIDE SEQUENCE [LARGE SCALE GENOMIC DNA]</scope>
</reference>
<name>A0A1F7WUL4_9BACT</name>
<evidence type="ECO:0000256" key="10">
    <source>
        <dbReference type="RuleBase" id="RU361274"/>
    </source>
</evidence>
<dbReference type="STRING" id="1817813.A2008_01705"/>
<evidence type="ECO:0000256" key="5">
    <source>
        <dbReference type="ARBA" id="ARBA00022801"/>
    </source>
</evidence>
<comment type="similarity">
    <text evidence="2 10">Belongs to the purine nucleoside phosphorylase YfiH/LACC1 family.</text>
</comment>
<evidence type="ECO:0000256" key="3">
    <source>
        <dbReference type="ARBA" id="ARBA00022679"/>
    </source>
</evidence>
<gene>
    <name evidence="11" type="ORF">A2008_01705</name>
</gene>
<organism evidence="11 12">
    <name type="scientific">Candidatus Wallbacteria bacterium GWC2_49_35</name>
    <dbReference type="NCBI Taxonomy" id="1817813"/>
    <lineage>
        <taxon>Bacteria</taxon>
        <taxon>Candidatus Walliibacteriota</taxon>
    </lineage>
</organism>
<comment type="catalytic activity">
    <reaction evidence="7">
        <text>adenosine + H2O + H(+) = inosine + NH4(+)</text>
        <dbReference type="Rhea" id="RHEA:24408"/>
        <dbReference type="ChEBI" id="CHEBI:15377"/>
        <dbReference type="ChEBI" id="CHEBI:15378"/>
        <dbReference type="ChEBI" id="CHEBI:16335"/>
        <dbReference type="ChEBI" id="CHEBI:17596"/>
        <dbReference type="ChEBI" id="CHEBI:28938"/>
        <dbReference type="EC" id="3.5.4.4"/>
    </reaction>
    <physiologicalReaction direction="left-to-right" evidence="7">
        <dbReference type="Rhea" id="RHEA:24409"/>
    </physiologicalReaction>
</comment>
<keyword evidence="5" id="KW-0378">Hydrolase</keyword>
<evidence type="ECO:0000256" key="4">
    <source>
        <dbReference type="ARBA" id="ARBA00022723"/>
    </source>
</evidence>
<evidence type="ECO:0000256" key="9">
    <source>
        <dbReference type="ARBA" id="ARBA00049893"/>
    </source>
</evidence>
<keyword evidence="6" id="KW-0862">Zinc</keyword>
<evidence type="ECO:0000313" key="12">
    <source>
        <dbReference type="Proteomes" id="UP000178735"/>
    </source>
</evidence>
<dbReference type="InterPro" id="IPR038371">
    <property type="entry name" value="Cu_polyphenol_OxRdtase_sf"/>
</dbReference>
<comment type="catalytic activity">
    <reaction evidence="9">
        <text>S-methyl-5'-thioadenosine + phosphate = 5-(methylsulfanyl)-alpha-D-ribose 1-phosphate + adenine</text>
        <dbReference type="Rhea" id="RHEA:11852"/>
        <dbReference type="ChEBI" id="CHEBI:16708"/>
        <dbReference type="ChEBI" id="CHEBI:17509"/>
        <dbReference type="ChEBI" id="CHEBI:43474"/>
        <dbReference type="ChEBI" id="CHEBI:58533"/>
        <dbReference type="EC" id="2.4.2.28"/>
    </reaction>
    <physiologicalReaction direction="left-to-right" evidence="9">
        <dbReference type="Rhea" id="RHEA:11853"/>
    </physiologicalReaction>
</comment>
<evidence type="ECO:0000256" key="7">
    <source>
        <dbReference type="ARBA" id="ARBA00047989"/>
    </source>
</evidence>
<dbReference type="CDD" id="cd16833">
    <property type="entry name" value="YfiH"/>
    <property type="match status" value="1"/>
</dbReference>